<comment type="caution">
    <text evidence="1">The sequence shown here is derived from an EMBL/GenBank/DDBJ whole genome shotgun (WGS) entry which is preliminary data.</text>
</comment>
<keyword evidence="2" id="KW-1185">Reference proteome</keyword>
<reference evidence="1" key="1">
    <citation type="submission" date="2019-04" db="EMBL/GenBank/DDBJ databases">
        <title>Microbes associate with the intestines of laboratory mice.</title>
        <authorList>
            <person name="Navarre W."/>
            <person name="Wong E."/>
            <person name="Huang K."/>
            <person name="Tropini C."/>
            <person name="Ng K."/>
            <person name="Yu B."/>
        </authorList>
    </citation>
    <scope>NUCLEOTIDE SEQUENCE</scope>
    <source>
        <strain evidence="1">NM04_E33</strain>
    </source>
</reference>
<dbReference type="EMBL" id="SRYB01000001">
    <property type="protein sequence ID" value="TGY81084.1"/>
    <property type="molecule type" value="Genomic_DNA"/>
</dbReference>
<name>A0AC61RKX2_9BACT</name>
<gene>
    <name evidence="1" type="ORF">E5331_01500</name>
</gene>
<evidence type="ECO:0000313" key="1">
    <source>
        <dbReference type="EMBL" id="TGY81084.1"/>
    </source>
</evidence>
<proteinExistence type="predicted"/>
<sequence length="346" mass="38572">MGLLLIYLIGALSLSFLCSVLEAVLLSTPMSYISTLEMKNPRLASLMKRYKSNIDRPVSAILSLNTIAHTIGAAGVGAQAIELWGEAVFGIVSAVMTFLILVLSEIIPKTIGAFYWRDLALKSTAVIRVLIIITYPLVWLSELITRWLTPKDAPASVSRDEVSAMVSLGVEEGVFKAKESKAIQSLIHLESVKAADIMTPQIVVESANASMTCREMYDDRRFTKSRIPVYDSDDDFISGYVLRNDVLEKVSADDFGCVLDSLKREILQFKENEPVSNIWEQMLVTKEHIVAITDGYSCLRGIITMEDIIETMLGIEIVDENESIVDMQLYAVQCAQEMRKSRETKR</sequence>
<evidence type="ECO:0000313" key="2">
    <source>
        <dbReference type="Proteomes" id="UP000306319"/>
    </source>
</evidence>
<organism evidence="1 2">
    <name type="scientific">Lepagella muris</name>
    <dbReference type="NCBI Taxonomy" id="3032870"/>
    <lineage>
        <taxon>Bacteria</taxon>
        <taxon>Pseudomonadati</taxon>
        <taxon>Bacteroidota</taxon>
        <taxon>Bacteroidia</taxon>
        <taxon>Bacteroidales</taxon>
        <taxon>Muribaculaceae</taxon>
        <taxon>Lepagella</taxon>
    </lineage>
</organism>
<dbReference type="Proteomes" id="UP000306319">
    <property type="component" value="Unassembled WGS sequence"/>
</dbReference>
<protein>
    <submittedName>
        <fullName evidence="1">DUF21 domain-containing protein</fullName>
    </submittedName>
</protein>
<accession>A0AC61RKX2</accession>